<dbReference type="PANTHER" id="PTHR24345">
    <property type="entry name" value="SERINE/THREONINE-PROTEIN KINASE PLK"/>
    <property type="match status" value="1"/>
</dbReference>
<dbReference type="Proteomes" id="UP000325440">
    <property type="component" value="Unassembled WGS sequence"/>
</dbReference>
<dbReference type="GO" id="GO:0004672">
    <property type="term" value="F:protein kinase activity"/>
    <property type="evidence" value="ECO:0007669"/>
    <property type="project" value="InterPro"/>
</dbReference>
<dbReference type="PROSITE" id="PS00108">
    <property type="entry name" value="PROTEIN_KINASE_ST"/>
    <property type="match status" value="1"/>
</dbReference>
<dbReference type="PROSITE" id="PS50011">
    <property type="entry name" value="PROTEIN_KINASE_DOM"/>
    <property type="match status" value="1"/>
</dbReference>
<gene>
    <name evidence="2" type="ORF">CINCED_3A007295</name>
</gene>
<dbReference type="OrthoDB" id="541276at2759"/>
<dbReference type="InterPro" id="IPR000719">
    <property type="entry name" value="Prot_kinase_dom"/>
</dbReference>
<dbReference type="EMBL" id="CABPRJ010001473">
    <property type="protein sequence ID" value="VVC38410.1"/>
    <property type="molecule type" value="Genomic_DNA"/>
</dbReference>
<evidence type="ECO:0000313" key="3">
    <source>
        <dbReference type="Proteomes" id="UP000325440"/>
    </source>
</evidence>
<dbReference type="SUPFAM" id="SSF56112">
    <property type="entry name" value="Protein kinase-like (PK-like)"/>
    <property type="match status" value="1"/>
</dbReference>
<sequence>MSNKKKSNQIRWPQVYSIYKYGYKIFINMEYAENGDLYTYLQSNTLTEPQIRMWTMQILWAFRYMHTAGVVHRDMKCENVLLTGNFNVRIADFGFTRFVGRGRNPGADTVCGTLAYSAPELLAGTKPYNPMAVDVWAIGVVVFMMANNVAPFRDKFKEDMYKKQVTKHFGFRKVLGRSDYLKRFTAMFLEPNVQERVQIKNALQSYFIKIGNVKTPSKVQNTATEENNHISTVPIINEVTMKSSSFTYQISGNVKSISFFNTEFIPVEDSEAGIFRED</sequence>
<dbReference type="GO" id="GO:0005634">
    <property type="term" value="C:nucleus"/>
    <property type="evidence" value="ECO:0007669"/>
    <property type="project" value="TreeGrafter"/>
</dbReference>
<protein>
    <submittedName>
        <fullName evidence="2">Protein kinase domain,Protein kinase-like domain,Serine/threonine-protein kinase, active site</fullName>
    </submittedName>
</protein>
<evidence type="ECO:0000259" key="1">
    <source>
        <dbReference type="PROSITE" id="PS50011"/>
    </source>
</evidence>
<organism evidence="2 3">
    <name type="scientific">Cinara cedri</name>
    <dbReference type="NCBI Taxonomy" id="506608"/>
    <lineage>
        <taxon>Eukaryota</taxon>
        <taxon>Metazoa</taxon>
        <taxon>Ecdysozoa</taxon>
        <taxon>Arthropoda</taxon>
        <taxon>Hexapoda</taxon>
        <taxon>Insecta</taxon>
        <taxon>Pterygota</taxon>
        <taxon>Neoptera</taxon>
        <taxon>Paraneoptera</taxon>
        <taxon>Hemiptera</taxon>
        <taxon>Sternorrhyncha</taxon>
        <taxon>Aphidomorpha</taxon>
        <taxon>Aphidoidea</taxon>
        <taxon>Aphididae</taxon>
        <taxon>Lachninae</taxon>
        <taxon>Cinara</taxon>
    </lineage>
</organism>
<accession>A0A5E4N7P7</accession>
<dbReference type="Gene3D" id="1.10.510.10">
    <property type="entry name" value="Transferase(Phosphotransferase) domain 1"/>
    <property type="match status" value="1"/>
</dbReference>
<dbReference type="Pfam" id="PF00069">
    <property type="entry name" value="Pkinase"/>
    <property type="match status" value="1"/>
</dbReference>
<dbReference type="InterPro" id="IPR011009">
    <property type="entry name" value="Kinase-like_dom_sf"/>
</dbReference>
<keyword evidence="2" id="KW-0418">Kinase</keyword>
<feature type="domain" description="Protein kinase" evidence="1">
    <location>
        <begin position="1"/>
        <end position="208"/>
    </location>
</feature>
<proteinExistence type="predicted"/>
<keyword evidence="3" id="KW-1185">Reference proteome</keyword>
<dbReference type="InterPro" id="IPR008271">
    <property type="entry name" value="Ser/Thr_kinase_AS"/>
</dbReference>
<dbReference type="SMART" id="SM00220">
    <property type="entry name" value="S_TKc"/>
    <property type="match status" value="1"/>
</dbReference>
<reference evidence="2 3" key="1">
    <citation type="submission" date="2019-08" db="EMBL/GenBank/DDBJ databases">
        <authorList>
            <person name="Alioto T."/>
            <person name="Alioto T."/>
            <person name="Gomez Garrido J."/>
        </authorList>
    </citation>
    <scope>NUCLEOTIDE SEQUENCE [LARGE SCALE GENOMIC DNA]</scope>
</reference>
<dbReference type="GO" id="GO:0005524">
    <property type="term" value="F:ATP binding"/>
    <property type="evidence" value="ECO:0007669"/>
    <property type="project" value="InterPro"/>
</dbReference>
<name>A0A5E4N7P7_9HEMI</name>
<evidence type="ECO:0000313" key="2">
    <source>
        <dbReference type="EMBL" id="VVC38410.1"/>
    </source>
</evidence>
<keyword evidence="2" id="KW-0808">Transferase</keyword>
<dbReference type="AlphaFoldDB" id="A0A5E4N7P7"/>